<evidence type="ECO:0000313" key="13">
    <source>
        <dbReference type="Proteomes" id="UP000244336"/>
    </source>
</evidence>
<organism evidence="12 13">
    <name type="scientific">Panicum hallii var. hallii</name>
    <dbReference type="NCBI Taxonomy" id="1504633"/>
    <lineage>
        <taxon>Eukaryota</taxon>
        <taxon>Viridiplantae</taxon>
        <taxon>Streptophyta</taxon>
        <taxon>Embryophyta</taxon>
        <taxon>Tracheophyta</taxon>
        <taxon>Spermatophyta</taxon>
        <taxon>Magnoliopsida</taxon>
        <taxon>Liliopsida</taxon>
        <taxon>Poales</taxon>
        <taxon>Poaceae</taxon>
        <taxon>PACMAD clade</taxon>
        <taxon>Panicoideae</taxon>
        <taxon>Panicodae</taxon>
        <taxon>Paniceae</taxon>
        <taxon>Panicinae</taxon>
        <taxon>Panicum</taxon>
        <taxon>Panicum sect. Panicum</taxon>
    </lineage>
</organism>
<name>A0A2T7ERK3_9POAL</name>
<keyword evidence="5" id="KW-0653">Protein transport</keyword>
<gene>
    <name evidence="12" type="ORF">GQ55_2G230200</name>
</gene>
<feature type="transmembrane region" description="Helical" evidence="10">
    <location>
        <begin position="271"/>
        <end position="289"/>
    </location>
</feature>
<dbReference type="Proteomes" id="UP000244336">
    <property type="component" value="Chromosome 2"/>
</dbReference>
<accession>A0A2T7ERK3</accession>
<evidence type="ECO:0000259" key="11">
    <source>
        <dbReference type="PROSITE" id="PS50192"/>
    </source>
</evidence>
<dbReference type="GO" id="GO:0005886">
    <property type="term" value="C:plasma membrane"/>
    <property type="evidence" value="ECO:0007669"/>
    <property type="project" value="TreeGrafter"/>
</dbReference>
<sequence length="294" mass="33379">MSMVDVLTRVDAICKKYERYDADKHRGDGDPFSRLYAAVDAEIDAAVEKSARAAKEKNRAASVTMNTDVRRTKARLLEEVVKLQKIATKKVKGLSPEEKALRADLVAALPHRIQAIHDTHDGGATDQDGGWNARPGIKFDDSSGIPQKHIDFSNNKGIWLCKQVQTDFSSFLDPNSVEKLEEGYFQTSEQSEQFSREYEMRRTKQDEGLDFISESLDTLKSLAEDMNEELDRQVPLMDEIDTKVDKANLEIKRTNVRLKQTVNQFRSTRNFTIDIILICIILGIATYLYDILSQ</sequence>
<dbReference type="Gramene" id="PUZ70435">
    <property type="protein sequence ID" value="PUZ70435"/>
    <property type="gene ID" value="GQ55_2G230200"/>
</dbReference>
<dbReference type="InterPro" id="IPR006012">
    <property type="entry name" value="Syntaxin/epimorphin_CS"/>
</dbReference>
<feature type="coiled-coil region" evidence="9">
    <location>
        <begin position="209"/>
        <end position="264"/>
    </location>
</feature>
<evidence type="ECO:0000256" key="3">
    <source>
        <dbReference type="ARBA" id="ARBA00022448"/>
    </source>
</evidence>
<protein>
    <recommendedName>
        <fullName evidence="11">t-SNARE coiled-coil homology domain-containing protein</fullName>
    </recommendedName>
</protein>
<keyword evidence="3" id="KW-0813">Transport</keyword>
<keyword evidence="8 10" id="KW-0472">Membrane</keyword>
<dbReference type="STRING" id="1504633.A0A2T7ERK3"/>
<dbReference type="PROSITE" id="PS50192">
    <property type="entry name" value="T_SNARE"/>
    <property type="match status" value="1"/>
</dbReference>
<reference evidence="12 13" key="1">
    <citation type="submission" date="2018-04" db="EMBL/GenBank/DDBJ databases">
        <title>WGS assembly of Panicum hallii var. hallii HAL2.</title>
        <authorList>
            <person name="Lovell J."/>
            <person name="Jenkins J."/>
            <person name="Lowry D."/>
            <person name="Mamidi S."/>
            <person name="Sreedasyam A."/>
            <person name="Weng X."/>
            <person name="Barry K."/>
            <person name="Bonette J."/>
            <person name="Campitelli B."/>
            <person name="Daum C."/>
            <person name="Gordon S."/>
            <person name="Gould B."/>
            <person name="Lipzen A."/>
            <person name="MacQueen A."/>
            <person name="Palacio-Mejia J."/>
            <person name="Plott C."/>
            <person name="Shakirov E."/>
            <person name="Shu S."/>
            <person name="Yoshinaga Y."/>
            <person name="Zane M."/>
            <person name="Rokhsar D."/>
            <person name="Grimwood J."/>
            <person name="Schmutz J."/>
            <person name="Juenger T."/>
        </authorList>
    </citation>
    <scope>NUCLEOTIDE SEQUENCE [LARGE SCALE GENOMIC DNA]</scope>
    <source>
        <strain evidence="13">cv. HAL2</strain>
    </source>
</reference>
<feature type="domain" description="T-SNARE coiled-coil homology" evidence="11">
    <location>
        <begin position="199"/>
        <end position="261"/>
    </location>
</feature>
<dbReference type="PANTHER" id="PTHR19305">
    <property type="entry name" value="SYNAPTOSOMAL ASSOCIATED PROTEIN"/>
    <property type="match status" value="1"/>
</dbReference>
<dbReference type="Gene3D" id="1.20.5.110">
    <property type="match status" value="1"/>
</dbReference>
<comment type="subcellular location">
    <subcellularLocation>
        <location evidence="1">Membrane</location>
        <topology evidence="1">Single-pass type IV membrane protein</topology>
    </subcellularLocation>
</comment>
<dbReference type="EMBL" id="CM009750">
    <property type="protein sequence ID" value="PUZ70435.1"/>
    <property type="molecule type" value="Genomic_DNA"/>
</dbReference>
<dbReference type="FunFam" id="1.20.5.110:FF:000006">
    <property type="entry name" value="Syntaxin 6"/>
    <property type="match status" value="1"/>
</dbReference>
<dbReference type="Pfam" id="PF05739">
    <property type="entry name" value="SNARE"/>
    <property type="match status" value="1"/>
</dbReference>
<dbReference type="PANTHER" id="PTHR19305:SF35">
    <property type="entry name" value="SYNTAXIN-72"/>
    <property type="match status" value="1"/>
</dbReference>
<evidence type="ECO:0000256" key="10">
    <source>
        <dbReference type="SAM" id="Phobius"/>
    </source>
</evidence>
<proteinExistence type="inferred from homology"/>
<dbReference type="OrthoDB" id="29755at2759"/>
<evidence type="ECO:0000256" key="6">
    <source>
        <dbReference type="ARBA" id="ARBA00022989"/>
    </source>
</evidence>
<evidence type="ECO:0000256" key="2">
    <source>
        <dbReference type="ARBA" id="ARBA00009063"/>
    </source>
</evidence>
<evidence type="ECO:0000256" key="5">
    <source>
        <dbReference type="ARBA" id="ARBA00022927"/>
    </source>
</evidence>
<keyword evidence="6 10" id="KW-1133">Transmembrane helix</keyword>
<dbReference type="AlphaFoldDB" id="A0A2T7ERK3"/>
<dbReference type="CDD" id="cd15841">
    <property type="entry name" value="SNARE_Qc"/>
    <property type="match status" value="1"/>
</dbReference>
<evidence type="ECO:0000256" key="9">
    <source>
        <dbReference type="SAM" id="Coils"/>
    </source>
</evidence>
<dbReference type="InterPro" id="IPR000727">
    <property type="entry name" value="T_SNARE_dom"/>
</dbReference>
<dbReference type="GO" id="GO:0006886">
    <property type="term" value="P:intracellular protein transport"/>
    <property type="evidence" value="ECO:0007669"/>
    <property type="project" value="InterPro"/>
</dbReference>
<keyword evidence="13" id="KW-1185">Reference proteome</keyword>
<dbReference type="PROSITE" id="PS00914">
    <property type="entry name" value="SYNTAXIN"/>
    <property type="match status" value="1"/>
</dbReference>
<evidence type="ECO:0000256" key="1">
    <source>
        <dbReference type="ARBA" id="ARBA00004211"/>
    </source>
</evidence>
<dbReference type="SUPFAM" id="SSF58038">
    <property type="entry name" value="SNARE fusion complex"/>
    <property type="match status" value="1"/>
</dbReference>
<keyword evidence="4 10" id="KW-0812">Transmembrane</keyword>
<evidence type="ECO:0000313" key="12">
    <source>
        <dbReference type="EMBL" id="PUZ70435.1"/>
    </source>
</evidence>
<evidence type="ECO:0000256" key="8">
    <source>
        <dbReference type="ARBA" id="ARBA00023136"/>
    </source>
</evidence>
<dbReference type="GO" id="GO:0005484">
    <property type="term" value="F:SNAP receptor activity"/>
    <property type="evidence" value="ECO:0007669"/>
    <property type="project" value="InterPro"/>
</dbReference>
<comment type="similarity">
    <text evidence="2">Belongs to the syntaxin family.</text>
</comment>
<evidence type="ECO:0000256" key="7">
    <source>
        <dbReference type="ARBA" id="ARBA00023054"/>
    </source>
</evidence>
<keyword evidence="7 9" id="KW-0175">Coiled coil</keyword>
<evidence type="ECO:0000256" key="4">
    <source>
        <dbReference type="ARBA" id="ARBA00022692"/>
    </source>
</evidence>